<protein>
    <submittedName>
        <fullName evidence="1">Kinase-like protein</fullName>
    </submittedName>
</protein>
<reference evidence="1" key="1">
    <citation type="submission" date="2019-10" db="EMBL/GenBank/DDBJ databases">
        <authorList>
            <consortium name="DOE Joint Genome Institute"/>
            <person name="Kuo A."/>
            <person name="Miyauchi S."/>
            <person name="Kiss E."/>
            <person name="Drula E."/>
            <person name="Kohler A."/>
            <person name="Sanchez-Garcia M."/>
            <person name="Andreopoulos B."/>
            <person name="Barry K.W."/>
            <person name="Bonito G."/>
            <person name="Buee M."/>
            <person name="Carver A."/>
            <person name="Chen C."/>
            <person name="Cichocki N."/>
            <person name="Clum A."/>
            <person name="Culley D."/>
            <person name="Crous P.W."/>
            <person name="Fauchery L."/>
            <person name="Girlanda M."/>
            <person name="Hayes R."/>
            <person name="Keri Z."/>
            <person name="Labutti K."/>
            <person name="Lipzen A."/>
            <person name="Lombard V."/>
            <person name="Magnuson J."/>
            <person name="Maillard F."/>
            <person name="Morin E."/>
            <person name="Murat C."/>
            <person name="Nolan M."/>
            <person name="Ohm R."/>
            <person name="Pangilinan J."/>
            <person name="Pereira M."/>
            <person name="Perotto S."/>
            <person name="Peter M."/>
            <person name="Riley R."/>
            <person name="Sitrit Y."/>
            <person name="Stielow B."/>
            <person name="Szollosi G."/>
            <person name="Zifcakova L."/>
            <person name="Stursova M."/>
            <person name="Spatafora J.W."/>
            <person name="Tedersoo L."/>
            <person name="Vaario L.-M."/>
            <person name="Yamada A."/>
            <person name="Yan M."/>
            <person name="Wang P."/>
            <person name="Xu J."/>
            <person name="Bruns T."/>
            <person name="Baldrian P."/>
            <person name="Vilgalys R."/>
            <person name="Henrissat B."/>
            <person name="Grigoriev I.V."/>
            <person name="Hibbett D."/>
            <person name="Nagy L.G."/>
            <person name="Martin F.M."/>
        </authorList>
    </citation>
    <scope>NUCLEOTIDE SEQUENCE</scope>
    <source>
        <strain evidence="1">P2</strain>
    </source>
</reference>
<sequence length="403" mass="45279">MPREAGSSDAQFWANLYTMEVTSNDCLSKLRTLLRCPSKVTIARSFQGNEAQIFIDFLDQVLTRSRLEDKLRQRGLLLVSKICKACTIIPASYVLRQELIHVGRFHYRGGSADVCNGEYLGFPVAIKRLRINEGDPGFDRIFKRLCREIVCWKHLSHPNILPLLGVSVSADPQYFHILTEWMSNGNVIRYVRYNPEANRLKLLSEVTSGVTYLHELRIVHGDLKGANILVDNTGTARITDFGLMTMADMSTFILSETTVSPGGTVRWMSPELLDPTQFGSNGRLTCESDCYALGMVIYEVLTGLPPFYHMRAYSPVAAVLRGERPEKPLDAELLGFSDTLWELVQSCWSESSSTRPTAQQPLDYLSPVVPTWVPPPVYPIVVDDSSIIDTDSSSLLKNFTREM</sequence>
<comment type="caution">
    <text evidence="1">The sequence shown here is derived from an EMBL/GenBank/DDBJ whole genome shotgun (WGS) entry which is preliminary data.</text>
</comment>
<keyword evidence="2" id="KW-1185">Reference proteome</keyword>
<name>A0ACB6Z7C6_THEGA</name>
<gene>
    <name evidence="1" type="ORF">BDM02DRAFT_3189931</name>
</gene>
<reference evidence="1" key="2">
    <citation type="journal article" date="2020" name="Nat. Commun.">
        <title>Large-scale genome sequencing of mycorrhizal fungi provides insights into the early evolution of symbiotic traits.</title>
        <authorList>
            <person name="Miyauchi S."/>
            <person name="Kiss E."/>
            <person name="Kuo A."/>
            <person name="Drula E."/>
            <person name="Kohler A."/>
            <person name="Sanchez-Garcia M."/>
            <person name="Morin E."/>
            <person name="Andreopoulos B."/>
            <person name="Barry K.W."/>
            <person name="Bonito G."/>
            <person name="Buee M."/>
            <person name="Carver A."/>
            <person name="Chen C."/>
            <person name="Cichocki N."/>
            <person name="Clum A."/>
            <person name="Culley D."/>
            <person name="Crous P.W."/>
            <person name="Fauchery L."/>
            <person name="Girlanda M."/>
            <person name="Hayes R.D."/>
            <person name="Keri Z."/>
            <person name="LaButti K."/>
            <person name="Lipzen A."/>
            <person name="Lombard V."/>
            <person name="Magnuson J."/>
            <person name="Maillard F."/>
            <person name="Murat C."/>
            <person name="Nolan M."/>
            <person name="Ohm R.A."/>
            <person name="Pangilinan J."/>
            <person name="Pereira M.F."/>
            <person name="Perotto S."/>
            <person name="Peter M."/>
            <person name="Pfister S."/>
            <person name="Riley R."/>
            <person name="Sitrit Y."/>
            <person name="Stielow J.B."/>
            <person name="Szollosi G."/>
            <person name="Zifcakova L."/>
            <person name="Stursova M."/>
            <person name="Spatafora J.W."/>
            <person name="Tedersoo L."/>
            <person name="Vaario L.M."/>
            <person name="Yamada A."/>
            <person name="Yan M."/>
            <person name="Wang P."/>
            <person name="Xu J."/>
            <person name="Bruns T."/>
            <person name="Baldrian P."/>
            <person name="Vilgalys R."/>
            <person name="Dunand C."/>
            <person name="Henrissat B."/>
            <person name="Grigoriev I.V."/>
            <person name="Hibbett D."/>
            <person name="Nagy L.G."/>
            <person name="Martin F.M."/>
        </authorList>
    </citation>
    <scope>NUCLEOTIDE SEQUENCE</scope>
    <source>
        <strain evidence="1">P2</strain>
    </source>
</reference>
<dbReference type="Proteomes" id="UP000886501">
    <property type="component" value="Unassembled WGS sequence"/>
</dbReference>
<dbReference type="EMBL" id="MU118100">
    <property type="protein sequence ID" value="KAF9645203.1"/>
    <property type="molecule type" value="Genomic_DNA"/>
</dbReference>
<evidence type="ECO:0000313" key="2">
    <source>
        <dbReference type="Proteomes" id="UP000886501"/>
    </source>
</evidence>
<evidence type="ECO:0000313" key="1">
    <source>
        <dbReference type="EMBL" id="KAF9645203.1"/>
    </source>
</evidence>
<accession>A0ACB6Z7C6</accession>
<organism evidence="1 2">
    <name type="scientific">Thelephora ganbajun</name>
    <name type="common">Ganba fungus</name>
    <dbReference type="NCBI Taxonomy" id="370292"/>
    <lineage>
        <taxon>Eukaryota</taxon>
        <taxon>Fungi</taxon>
        <taxon>Dikarya</taxon>
        <taxon>Basidiomycota</taxon>
        <taxon>Agaricomycotina</taxon>
        <taxon>Agaricomycetes</taxon>
        <taxon>Thelephorales</taxon>
        <taxon>Thelephoraceae</taxon>
        <taxon>Thelephora</taxon>
    </lineage>
</organism>
<proteinExistence type="predicted"/>